<dbReference type="InterPro" id="IPR011837">
    <property type="entry name" value="Glycogen_debranch_GlgX"/>
</dbReference>
<protein>
    <submittedName>
        <fullName evidence="6 7">Glycogen debranching enzyme</fullName>
    </submittedName>
</protein>
<dbReference type="GO" id="GO:0005980">
    <property type="term" value="P:glycogen catabolic process"/>
    <property type="evidence" value="ECO:0007669"/>
    <property type="project" value="InterPro"/>
</dbReference>
<dbReference type="InterPro" id="IPR017853">
    <property type="entry name" value="GH"/>
</dbReference>
<organism evidence="6 8">
    <name type="scientific">Acidipropionibacterium acidipropionici</name>
    <dbReference type="NCBI Taxonomy" id="1748"/>
    <lineage>
        <taxon>Bacteria</taxon>
        <taxon>Bacillati</taxon>
        <taxon>Actinomycetota</taxon>
        <taxon>Actinomycetes</taxon>
        <taxon>Propionibacteriales</taxon>
        <taxon>Propionibacteriaceae</taxon>
        <taxon>Acidipropionibacterium</taxon>
    </lineage>
</organism>
<dbReference type="InterPro" id="IPR013780">
    <property type="entry name" value="Glyco_hydro_b"/>
</dbReference>
<reference evidence="6 8" key="2">
    <citation type="submission" date="2016-02" db="EMBL/GenBank/DDBJ databases">
        <title>Complete Genome Sequence of Propionibacterium acidipropionici ATCC 55737.</title>
        <authorList>
            <person name="Luna Flores C.H."/>
            <person name="Nielsen L.K."/>
            <person name="Marcellin E."/>
        </authorList>
    </citation>
    <scope>NUCLEOTIDE SEQUENCE [LARGE SCALE GENOMIC DNA]</scope>
    <source>
        <strain evidence="6 8">ATCC 55737</strain>
    </source>
</reference>
<dbReference type="CDD" id="cd11326">
    <property type="entry name" value="AmyAc_Glg_debranch"/>
    <property type="match status" value="1"/>
</dbReference>
<dbReference type="Proteomes" id="UP000075221">
    <property type="component" value="Chromosome"/>
</dbReference>
<evidence type="ECO:0000313" key="9">
    <source>
        <dbReference type="Proteomes" id="UP000178666"/>
    </source>
</evidence>
<dbReference type="Pfam" id="PF02922">
    <property type="entry name" value="CBM_48"/>
    <property type="match status" value="1"/>
</dbReference>
<dbReference type="Proteomes" id="UP000178666">
    <property type="component" value="Chromosome"/>
</dbReference>
<dbReference type="InterPro" id="IPR014756">
    <property type="entry name" value="Ig_E-set"/>
</dbReference>
<dbReference type="Gene3D" id="2.60.40.10">
    <property type="entry name" value="Immunoglobulins"/>
    <property type="match status" value="1"/>
</dbReference>
<evidence type="ECO:0000256" key="3">
    <source>
        <dbReference type="ARBA" id="ARBA00023295"/>
    </source>
</evidence>
<evidence type="ECO:0000313" key="7">
    <source>
        <dbReference type="EMBL" id="AOZ45901.1"/>
    </source>
</evidence>
<proteinExistence type="inferred from homology"/>
<evidence type="ECO:0000256" key="1">
    <source>
        <dbReference type="ARBA" id="ARBA00008061"/>
    </source>
</evidence>
<dbReference type="SUPFAM" id="SSF81296">
    <property type="entry name" value="E set domains"/>
    <property type="match status" value="1"/>
</dbReference>
<dbReference type="Gene3D" id="2.60.40.1180">
    <property type="entry name" value="Golgi alpha-mannosidase II"/>
    <property type="match status" value="1"/>
</dbReference>
<evidence type="ECO:0000256" key="4">
    <source>
        <dbReference type="SAM" id="MobiDB-lite"/>
    </source>
</evidence>
<dbReference type="SUPFAM" id="SSF51445">
    <property type="entry name" value="(Trans)glycosidases"/>
    <property type="match status" value="1"/>
</dbReference>
<reference evidence="7 9" key="1">
    <citation type="journal article" date="2016" name="Plant Dis.">
        <title>Improved production of propionic acid using genome shuffling.</title>
        <authorList>
            <person name="Luna-Flores C.H."/>
            <person name="Palfreyman R.W."/>
            <person name="Kromer J.O."/>
            <person name="Nielsen L.K."/>
            <person name="Marcellin E."/>
        </authorList>
    </citation>
    <scope>NUCLEOTIDE SEQUENCE [LARGE SCALE GENOMIC DNA]</scope>
    <source>
        <strain evidence="7 9">F3E8</strain>
    </source>
</reference>
<dbReference type="Gene3D" id="3.20.20.80">
    <property type="entry name" value="Glycosidases"/>
    <property type="match status" value="1"/>
</dbReference>
<dbReference type="InterPro" id="IPR044505">
    <property type="entry name" value="GlgX_Isoamylase_N_E_set"/>
</dbReference>
<dbReference type="SUPFAM" id="SSF51011">
    <property type="entry name" value="Glycosyl hydrolase domain"/>
    <property type="match status" value="1"/>
</dbReference>
<dbReference type="EMBL" id="CP015970">
    <property type="protein sequence ID" value="AOZ45901.1"/>
    <property type="molecule type" value="Genomic_DNA"/>
</dbReference>
<dbReference type="EMBL" id="CP014352">
    <property type="protein sequence ID" value="AMS04407.1"/>
    <property type="molecule type" value="Genomic_DNA"/>
</dbReference>
<feature type="region of interest" description="Disordered" evidence="4">
    <location>
        <begin position="697"/>
        <end position="736"/>
    </location>
</feature>
<evidence type="ECO:0000313" key="6">
    <source>
        <dbReference type="EMBL" id="AMS04407.1"/>
    </source>
</evidence>
<dbReference type="AlphaFoldDB" id="A0AAC9AMS6"/>
<dbReference type="InterPro" id="IPR004193">
    <property type="entry name" value="Glyco_hydro_13_N"/>
</dbReference>
<dbReference type="SMART" id="SM00642">
    <property type="entry name" value="Aamy"/>
    <property type="match status" value="1"/>
</dbReference>
<dbReference type="InterPro" id="IPR006047">
    <property type="entry name" value="GH13_cat_dom"/>
</dbReference>
<keyword evidence="2" id="KW-0378">Hydrolase</keyword>
<accession>A0AAC9AMS6</accession>
<sequence>MVPPAGQSPAMTAPVDSSVLGATLMDGGCRFGLWAPRATGVELALVNTDRSQMNVDMAKAPDGVWIVFVPGITAGQLYGYRVHGRWDPDHGMRFNPAKLLVDPYARAITAGVDYSGPILDHTDRSNYAADTRDSARSVPLSVVVENSEPPEPISRRRPIDECVIYETHVKGYTRLHPSVPEHLRGTYAGLAYPAVIEHLRKVGVNTIELLPIQQFVSEPFVIGKGLKNYWGYNTLGFFAPHAAYCSVGTLGDQVREFKEMVTAFHRAGIEVILDVVYNHSGEGGHEGPTLSFRGIDHSGYYRLTNDLRNDYDVTGCGNSVNTANPGVLQMVLDSLRYWVSEMGVDGFRYDLATTLIRDATHSVDQNHPFKQALVDDPVLSQVKHIAEPWDLGPYGYQVGSWGEDWSEWNDHYRDYMRDFWRGAVGGVQELAARLSGSADLFVRPGSSVNFIDAHDGFTLRDLVTYDMKHNRDNGEGNHDGSNDNRSWNCGWEGETDDPGINALRHRQVRNFLATLMTSTGVPMIAAGDEIGRTQQGNNNAYCQDSPISWVDWEEADEWSDVTELTAALTRLRAAHPTLRPPVYLHHNEIVTADGERTGRADLTWLSGYGGQMVTDEWHDSSRTVLGKYTSDRDEAVLVWYNRGAEPVEVTLPQAHWSRTWTVAAHTGEPGELPEGPLDAEATMTLPQRCVVIMEGDLSPAPADPDVVEAGSEEAESHLTSAELGPDWAQISPVTAE</sequence>
<evidence type="ECO:0000256" key="2">
    <source>
        <dbReference type="ARBA" id="ARBA00022801"/>
    </source>
</evidence>
<dbReference type="GO" id="GO:0004135">
    <property type="term" value="F:amylo-alpha-1,6-glucosidase activity"/>
    <property type="evidence" value="ECO:0007669"/>
    <property type="project" value="InterPro"/>
</dbReference>
<evidence type="ECO:0000259" key="5">
    <source>
        <dbReference type="SMART" id="SM00642"/>
    </source>
</evidence>
<comment type="similarity">
    <text evidence="1">Belongs to the glycosyl hydrolase 13 family.</text>
</comment>
<evidence type="ECO:0000313" key="8">
    <source>
        <dbReference type="Proteomes" id="UP000075221"/>
    </source>
</evidence>
<name>A0AAC9AMS6_9ACTN</name>
<dbReference type="PANTHER" id="PTHR43002">
    <property type="entry name" value="GLYCOGEN DEBRANCHING ENZYME"/>
    <property type="match status" value="1"/>
</dbReference>
<keyword evidence="9" id="KW-1185">Reference proteome</keyword>
<dbReference type="InterPro" id="IPR013783">
    <property type="entry name" value="Ig-like_fold"/>
</dbReference>
<dbReference type="NCBIfam" id="TIGR02100">
    <property type="entry name" value="glgX_debranch"/>
    <property type="match status" value="1"/>
</dbReference>
<dbReference type="CDD" id="cd02856">
    <property type="entry name" value="E_set_GDE_Isoamylase_N"/>
    <property type="match status" value="1"/>
</dbReference>
<keyword evidence="3" id="KW-0326">Glycosidase</keyword>
<feature type="domain" description="Glycosyl hydrolase family 13 catalytic" evidence="5">
    <location>
        <begin position="166"/>
        <end position="572"/>
    </location>
</feature>
<gene>
    <name evidence="7" type="ORF">A8L58_03325</name>
    <name evidence="6" type="ORF">AXH35_01860</name>
</gene>